<evidence type="ECO:0000256" key="1">
    <source>
        <dbReference type="SAM" id="MobiDB-lite"/>
    </source>
</evidence>
<evidence type="ECO:0000313" key="2">
    <source>
        <dbReference type="EMBL" id="ROJ92238.1"/>
    </source>
</evidence>
<evidence type="ECO:0000313" key="3">
    <source>
        <dbReference type="Proteomes" id="UP000281406"/>
    </source>
</evidence>
<dbReference type="Proteomes" id="UP000281406">
    <property type="component" value="Unassembled WGS sequence"/>
</dbReference>
<accession>A0A3N0XY43</accession>
<protein>
    <submittedName>
        <fullName evidence="2">Uncharacterized protein</fullName>
    </submittedName>
</protein>
<keyword evidence="3" id="KW-1185">Reference proteome</keyword>
<feature type="region of interest" description="Disordered" evidence="1">
    <location>
        <begin position="134"/>
        <end position="160"/>
    </location>
</feature>
<dbReference type="AlphaFoldDB" id="A0A3N0XY43"/>
<sequence length="160" mass="18153">MRRALGPVDLSGKIKRVTGDGKEQKVKLLSTVKRRMNTRHQQFYSVLLFVENRKRLAVFIGSLSQAVSSGVIQENVDRYMFCPSLVMHIQARKTPPSLHLMTSCLHRAQLVIIPNESRPDIRTVFNREILSSRGSDGEKTLNEDSIQAEKSGRSTEKFQV</sequence>
<reference evidence="2 3" key="1">
    <citation type="submission" date="2018-10" db="EMBL/GenBank/DDBJ databases">
        <title>Genome assembly for a Yunnan-Guizhou Plateau 3E fish, Anabarilius grahami (Regan), and its evolutionary and genetic applications.</title>
        <authorList>
            <person name="Jiang W."/>
        </authorList>
    </citation>
    <scope>NUCLEOTIDE SEQUENCE [LARGE SCALE GENOMIC DNA]</scope>
    <source>
        <strain evidence="2">AG-KIZ</strain>
        <tissue evidence="2">Muscle</tissue>
    </source>
</reference>
<comment type="caution">
    <text evidence="2">The sequence shown here is derived from an EMBL/GenBank/DDBJ whole genome shotgun (WGS) entry which is preliminary data.</text>
</comment>
<dbReference type="EMBL" id="RJVU01058834">
    <property type="protein sequence ID" value="ROJ92238.1"/>
    <property type="molecule type" value="Genomic_DNA"/>
</dbReference>
<gene>
    <name evidence="2" type="ORF">DPX16_7124</name>
</gene>
<name>A0A3N0XY43_ANAGA</name>
<proteinExistence type="predicted"/>
<organism evidence="2 3">
    <name type="scientific">Anabarilius grahami</name>
    <name type="common">Kanglang fish</name>
    <name type="synonym">Barilius grahami</name>
    <dbReference type="NCBI Taxonomy" id="495550"/>
    <lineage>
        <taxon>Eukaryota</taxon>
        <taxon>Metazoa</taxon>
        <taxon>Chordata</taxon>
        <taxon>Craniata</taxon>
        <taxon>Vertebrata</taxon>
        <taxon>Euteleostomi</taxon>
        <taxon>Actinopterygii</taxon>
        <taxon>Neopterygii</taxon>
        <taxon>Teleostei</taxon>
        <taxon>Ostariophysi</taxon>
        <taxon>Cypriniformes</taxon>
        <taxon>Xenocyprididae</taxon>
        <taxon>Xenocypridinae</taxon>
        <taxon>Xenocypridinae incertae sedis</taxon>
        <taxon>Anabarilius</taxon>
    </lineage>
</organism>
<feature type="compositionally biased region" description="Basic and acidic residues" evidence="1">
    <location>
        <begin position="150"/>
        <end position="160"/>
    </location>
</feature>